<dbReference type="RefSeq" id="WP_152544954.1">
    <property type="nucleotide sequence ID" value="NZ_JHAC01000049.1"/>
</dbReference>
<dbReference type="AlphaFoldDB" id="A0A016QN10"/>
<gene>
    <name evidence="1" type="ORF">DEIPH_ctg051orf0060</name>
</gene>
<dbReference type="EMBL" id="JHAC01000049">
    <property type="protein sequence ID" value="EYB67144.1"/>
    <property type="molecule type" value="Genomic_DNA"/>
</dbReference>
<accession>A0A016QN10</accession>
<protein>
    <submittedName>
        <fullName evidence="1">Uncharacterized protein</fullName>
    </submittedName>
</protein>
<proteinExistence type="predicted"/>
<evidence type="ECO:0000313" key="2">
    <source>
        <dbReference type="Proteomes" id="UP000020492"/>
    </source>
</evidence>
<dbReference type="Proteomes" id="UP000020492">
    <property type="component" value="Unassembled WGS sequence"/>
</dbReference>
<keyword evidence="2" id="KW-1185">Reference proteome</keyword>
<evidence type="ECO:0000313" key="1">
    <source>
        <dbReference type="EMBL" id="EYB67144.1"/>
    </source>
</evidence>
<dbReference type="PATRIC" id="fig|1476583.3.peg.2859"/>
<name>A0A016QN10_9DEIO</name>
<sequence length="153" mass="16523">MSEALNAEALALVWAVYVGAVAWEEVVAWADGWILRLDAPPEELLELSLSVGKPNEAETLLRQLARMGKAGAAVPLLAQKLLDALRAEQIDGAFLHSIGELQHLSFSGVPDDVRLPQLPDEVLAALLDLWPPPWKSENSALRGEVAATLQGFL</sequence>
<comment type="caution">
    <text evidence="1">The sequence shown here is derived from an EMBL/GenBank/DDBJ whole genome shotgun (WGS) entry which is preliminary data.</text>
</comment>
<organism evidence="1 2">
    <name type="scientific">Deinococcus phoenicis</name>
    <dbReference type="NCBI Taxonomy" id="1476583"/>
    <lineage>
        <taxon>Bacteria</taxon>
        <taxon>Thermotogati</taxon>
        <taxon>Deinococcota</taxon>
        <taxon>Deinococci</taxon>
        <taxon>Deinococcales</taxon>
        <taxon>Deinococcaceae</taxon>
        <taxon>Deinococcus</taxon>
    </lineage>
</organism>
<reference evidence="1 2" key="1">
    <citation type="submission" date="2014-03" db="EMBL/GenBank/DDBJ databases">
        <title>Draft genome sequence of Deinococcus phoenicis 1P10ME.</title>
        <authorList>
            <person name="Stepanov V.G."/>
            <person name="Vaishampayan P."/>
            <person name="Venkateswaran K."/>
            <person name="Fox G.E."/>
        </authorList>
    </citation>
    <scope>NUCLEOTIDE SEQUENCE [LARGE SCALE GENOMIC DNA]</scope>
    <source>
        <strain evidence="1 2">1P10ME</strain>
    </source>
</reference>